<dbReference type="PANTHER" id="PTHR11028">
    <property type="entry name" value="VACUOLAR ATP SYNTHASE SUBUNIT AC39"/>
    <property type="match status" value="1"/>
</dbReference>
<dbReference type="InterPro" id="IPR044911">
    <property type="entry name" value="V-type_ATPase_csu/dsu_dom_3"/>
</dbReference>
<keyword evidence="7" id="KW-1133">Transmembrane helix</keyword>
<keyword evidence="3" id="KW-0433">Leucine-rich repeat</keyword>
<keyword evidence="8" id="KW-0406">Ion transport</keyword>
<evidence type="ECO:0000256" key="3">
    <source>
        <dbReference type="ARBA" id="ARBA00022614"/>
    </source>
</evidence>
<feature type="domain" description="Disease resistance R13L4/SHOC-2-like LRR" evidence="11">
    <location>
        <begin position="341"/>
        <end position="561"/>
    </location>
</feature>
<dbReference type="InterPro" id="IPR032675">
    <property type="entry name" value="LRR_dom_sf"/>
</dbReference>
<evidence type="ECO:0000256" key="7">
    <source>
        <dbReference type="ARBA" id="ARBA00022989"/>
    </source>
</evidence>
<keyword evidence="4" id="KW-0812">Transmembrane</keyword>
<dbReference type="Pfam" id="PF13855">
    <property type="entry name" value="LRR_8"/>
    <property type="match status" value="1"/>
</dbReference>
<dbReference type="Gene3D" id="3.80.10.10">
    <property type="entry name" value="Ribonuclease Inhibitor"/>
    <property type="match status" value="2"/>
</dbReference>
<dbReference type="FunFam" id="1.10.132.50:FF:000002">
    <property type="entry name" value="V-type proton ATPase subunit"/>
    <property type="match status" value="1"/>
</dbReference>
<evidence type="ECO:0000313" key="12">
    <source>
        <dbReference type="EMBL" id="QCE12555.1"/>
    </source>
</evidence>
<dbReference type="EMBL" id="CP039354">
    <property type="protein sequence ID" value="QCE12555.1"/>
    <property type="molecule type" value="Genomic_DNA"/>
</dbReference>
<keyword evidence="6" id="KW-0677">Repeat</keyword>
<dbReference type="SUPFAM" id="SSF103486">
    <property type="entry name" value="V-type ATP synthase subunit C"/>
    <property type="match status" value="1"/>
</dbReference>
<evidence type="ECO:0000313" key="13">
    <source>
        <dbReference type="Proteomes" id="UP000501690"/>
    </source>
</evidence>
<dbReference type="InterPro" id="IPR016727">
    <property type="entry name" value="ATPase_V0-cplx_dsu"/>
</dbReference>
<accession>A0A4D6NK42</accession>
<dbReference type="AlphaFoldDB" id="A0A4D6NK42"/>
<gene>
    <name evidence="12" type="ORF">DEO72_LG10g3800</name>
</gene>
<dbReference type="SUPFAM" id="SSF52047">
    <property type="entry name" value="RNI-like"/>
    <property type="match status" value="1"/>
</dbReference>
<reference evidence="12 13" key="1">
    <citation type="submission" date="2019-04" db="EMBL/GenBank/DDBJ databases">
        <title>An improved genome assembly and genetic linkage map for asparagus bean, Vigna unguiculata ssp. sesquipedialis.</title>
        <authorList>
            <person name="Xia Q."/>
            <person name="Zhang R."/>
            <person name="Dong Y."/>
        </authorList>
    </citation>
    <scope>NUCLEOTIDE SEQUENCE [LARGE SCALE GENOMIC DNA]</scope>
    <source>
        <tissue evidence="12">Leaf</tissue>
    </source>
</reference>
<name>A0A4D6NK42_VIGUN</name>
<dbReference type="InterPro" id="IPR036079">
    <property type="entry name" value="ATPase_csu/dsu_sf"/>
</dbReference>
<keyword evidence="9" id="KW-0472">Membrane</keyword>
<keyword evidence="2" id="KW-0813">Transport</keyword>
<dbReference type="FunFam" id="3.80.10.10:FF:000095">
    <property type="entry name" value="LRR receptor-like serine/threonine-protein kinase GSO1"/>
    <property type="match status" value="1"/>
</dbReference>
<dbReference type="Gene3D" id="1.10.132.50">
    <property type="entry name" value="ATP synthase (C/AC39) subunit, domain 3"/>
    <property type="match status" value="1"/>
</dbReference>
<keyword evidence="5" id="KW-0732">Signal</keyword>
<sequence>MYGFEALTFNIHGGFLEAIVRGHRAGLLTTADYNNLCQCETLDDIKMHLSATEYGPYLQNEPSPLHTTTIVEKCTLKLVDDYKNMLCQATEPLSTFLEYITYGHMIDNVVLIVTGTLHERDVQELLEKCHPLGMFDSIATLAVAQNMRELYRLVLVDTPLAPYFSECITSEDLDDMNIEIMRNTLYKAYLEDFYRFCQKLGGATAEIMSDLLAFEADRRAVNITINSIGTELTRDDRRKLYSNFGLLYPYGHEELAICEDIDQVRAVMEKYPPYQSIFAKLSYGESQMLDKAFYEEEVKRLCLAFEQQLLIVFFSLLLPNATNMKVVPCCNLRKVLLSQVSLYHCELHGQFLPGIFHLPNLRYLNLGNNQNLTGTFPDFRSSAQITTLELDSTSFYGTLPASIGNLNSLNCLSISYSNFSGSIPSSFRNLTQLTFLDIGGNKFRGDLSSFLLNVTKLRTLRVGFNEFTTETISWICKLSGLNDLRLEFVNIGHEIPFCFTNLTQLSILSLYQNNLSGPIPSWIMNLTNLASLDLGKNNLRGEIPISLFELENLETVSVISNLLKGELELDKFLKLKRLVLVELCFNKLSLISGKNPSNASLSKIQGLGLGLSNLSEFPLFIRDLAELSHIYMPYNNVSSFPSWIWRKTSLRSLIVSYNSLIGKIDPQICNLNSLVLLDLSFNSLSGRVPSCLGSSSKLLQILVLNGNKLTGSFPETYTKTSDLRMIDLSNNNLQGQLPRALLNIRMLEYIDVSHNQINDSFPCWLGTLPELKVVALHHNHLYGSIGCPTSCTFTKLHIIDLSHNQLSGSLPSKTIQNWKSMEASNENQLQYEYYTVFDYHMLARFSSLKDGSYGLTIGAEAVELLHQLTLF</sequence>
<evidence type="ECO:0000256" key="4">
    <source>
        <dbReference type="ARBA" id="ARBA00022692"/>
    </source>
</evidence>
<dbReference type="GO" id="GO:0046961">
    <property type="term" value="F:proton-transporting ATPase activity, rotational mechanism"/>
    <property type="evidence" value="ECO:0007669"/>
    <property type="project" value="InterPro"/>
</dbReference>
<dbReference type="SMART" id="SM00369">
    <property type="entry name" value="LRR_TYP"/>
    <property type="match status" value="5"/>
</dbReference>
<protein>
    <submittedName>
        <fullName evidence="12">V-type H+-transporting ATPase subunit AC39</fullName>
    </submittedName>
</protein>
<dbReference type="InterPro" id="IPR003591">
    <property type="entry name" value="Leu-rich_rpt_typical-subtyp"/>
</dbReference>
<evidence type="ECO:0000256" key="9">
    <source>
        <dbReference type="ARBA" id="ARBA00023136"/>
    </source>
</evidence>
<evidence type="ECO:0000256" key="8">
    <source>
        <dbReference type="ARBA" id="ARBA00023065"/>
    </source>
</evidence>
<evidence type="ECO:0000256" key="2">
    <source>
        <dbReference type="ARBA" id="ARBA00022448"/>
    </source>
</evidence>
<evidence type="ECO:0000256" key="1">
    <source>
        <dbReference type="ARBA" id="ARBA00004167"/>
    </source>
</evidence>
<dbReference type="GO" id="GO:0033179">
    <property type="term" value="C:proton-transporting V-type ATPase, V0 domain"/>
    <property type="evidence" value="ECO:0007669"/>
    <property type="project" value="InterPro"/>
</dbReference>
<dbReference type="InterPro" id="IPR001611">
    <property type="entry name" value="Leu-rich_rpt"/>
</dbReference>
<dbReference type="Pfam" id="PF01992">
    <property type="entry name" value="vATP-synt_AC39"/>
    <property type="match status" value="1"/>
</dbReference>
<keyword evidence="13" id="KW-1185">Reference proteome</keyword>
<dbReference type="FunFam" id="3.80.10.10:FF:000041">
    <property type="entry name" value="LRR receptor-like serine/threonine-protein kinase ERECTA"/>
    <property type="match status" value="2"/>
</dbReference>
<dbReference type="InterPro" id="IPR055414">
    <property type="entry name" value="LRR_R13L4/SHOC2-like"/>
</dbReference>
<evidence type="ECO:0000256" key="10">
    <source>
        <dbReference type="ARBA" id="ARBA00023180"/>
    </source>
</evidence>
<dbReference type="SUPFAM" id="SSF52058">
    <property type="entry name" value="L domain-like"/>
    <property type="match status" value="1"/>
</dbReference>
<evidence type="ECO:0000259" key="11">
    <source>
        <dbReference type="Pfam" id="PF23598"/>
    </source>
</evidence>
<organism evidence="12 13">
    <name type="scientific">Vigna unguiculata</name>
    <name type="common">Cowpea</name>
    <dbReference type="NCBI Taxonomy" id="3917"/>
    <lineage>
        <taxon>Eukaryota</taxon>
        <taxon>Viridiplantae</taxon>
        <taxon>Streptophyta</taxon>
        <taxon>Embryophyta</taxon>
        <taxon>Tracheophyta</taxon>
        <taxon>Spermatophyta</taxon>
        <taxon>Magnoliopsida</taxon>
        <taxon>eudicotyledons</taxon>
        <taxon>Gunneridae</taxon>
        <taxon>Pentapetalae</taxon>
        <taxon>rosids</taxon>
        <taxon>fabids</taxon>
        <taxon>Fabales</taxon>
        <taxon>Fabaceae</taxon>
        <taxon>Papilionoideae</taxon>
        <taxon>50 kb inversion clade</taxon>
        <taxon>NPAAA clade</taxon>
        <taxon>indigoferoid/millettioid clade</taxon>
        <taxon>Phaseoleae</taxon>
        <taxon>Vigna</taxon>
    </lineage>
</organism>
<comment type="subcellular location">
    <subcellularLocation>
        <location evidence="1">Membrane</location>
        <topology evidence="1">Single-pass membrane protein</topology>
    </subcellularLocation>
</comment>
<evidence type="ECO:0000256" key="6">
    <source>
        <dbReference type="ARBA" id="ARBA00022737"/>
    </source>
</evidence>
<dbReference type="InterPro" id="IPR002843">
    <property type="entry name" value="ATPase_V0-cplx_csu/dsu"/>
</dbReference>
<evidence type="ECO:0000256" key="5">
    <source>
        <dbReference type="ARBA" id="ARBA00022729"/>
    </source>
</evidence>
<dbReference type="Pfam" id="PF00560">
    <property type="entry name" value="LRR_1"/>
    <property type="match status" value="3"/>
</dbReference>
<proteinExistence type="predicted"/>
<dbReference type="Pfam" id="PF23598">
    <property type="entry name" value="LRR_14"/>
    <property type="match status" value="1"/>
</dbReference>
<dbReference type="Proteomes" id="UP000501690">
    <property type="component" value="Linkage Group LG10"/>
</dbReference>
<keyword evidence="10" id="KW-0325">Glycoprotein</keyword>